<comment type="caution">
    <text evidence="2">The sequence shown here is derived from an EMBL/GenBank/DDBJ whole genome shotgun (WGS) entry which is preliminary data.</text>
</comment>
<evidence type="ECO:0000256" key="1">
    <source>
        <dbReference type="SAM" id="Phobius"/>
    </source>
</evidence>
<gene>
    <name evidence="2" type="ORF">GCM10007971_14380</name>
</gene>
<reference evidence="2" key="2">
    <citation type="submission" date="2020-09" db="EMBL/GenBank/DDBJ databases">
        <authorList>
            <person name="Sun Q."/>
            <person name="Ohkuma M."/>
        </authorList>
    </citation>
    <scope>NUCLEOTIDE SEQUENCE</scope>
    <source>
        <strain evidence="2">JCM 17251</strain>
    </source>
</reference>
<protein>
    <submittedName>
        <fullName evidence="2">Uncharacterized protein</fullName>
    </submittedName>
</protein>
<keyword evidence="1" id="KW-1133">Transmembrane helix</keyword>
<dbReference type="AlphaFoldDB" id="A0A917XVG6"/>
<dbReference type="Proteomes" id="UP000624041">
    <property type="component" value="Unassembled WGS sequence"/>
</dbReference>
<keyword evidence="1" id="KW-0472">Membrane</keyword>
<sequence length="260" mass="30314">MNNYNNDNTARRYKAHVSLYSTTQLHLRNPYINAWWSAAFPGCGHLLLSKYLRGYSFFFWEIIVNNMSHLNLAIVYSFTGNFQMAREVLEPRVLLLYLPVYIFAIWDSYRTTVDLNKIFILAERENASFNSYAIGSVGINYLDKRSPLMAVLWSIFTPGLGQLYIHRGLTAALMLIFSIIFVYYSNALIAVHFLFLGEIKQATASLNPQWFLFIPSYFSFAVYDAYVNTVENNKLFESEQRKFLQQNYQQSPFKIPDLTR</sequence>
<feature type="transmembrane region" description="Helical" evidence="1">
    <location>
        <begin position="172"/>
        <end position="196"/>
    </location>
</feature>
<feature type="transmembrane region" description="Helical" evidence="1">
    <location>
        <begin position="148"/>
        <end position="165"/>
    </location>
</feature>
<reference evidence="2" key="1">
    <citation type="journal article" date="2014" name="Int. J. Syst. Evol. Microbiol.">
        <title>Complete genome sequence of Corynebacterium casei LMG S-19264T (=DSM 44701T), isolated from a smear-ripened cheese.</title>
        <authorList>
            <consortium name="US DOE Joint Genome Institute (JGI-PGF)"/>
            <person name="Walter F."/>
            <person name="Albersmeier A."/>
            <person name="Kalinowski J."/>
            <person name="Ruckert C."/>
        </authorList>
    </citation>
    <scope>NUCLEOTIDE SEQUENCE</scope>
    <source>
        <strain evidence="2">JCM 17251</strain>
    </source>
</reference>
<proteinExistence type="predicted"/>
<accession>A0A917XVG6</accession>
<keyword evidence="3" id="KW-1185">Reference proteome</keyword>
<evidence type="ECO:0000313" key="2">
    <source>
        <dbReference type="EMBL" id="GGN55518.1"/>
    </source>
</evidence>
<organism evidence="2 3">
    <name type="scientific">Oceanobacillus indicireducens</name>
    <dbReference type="NCBI Taxonomy" id="1004261"/>
    <lineage>
        <taxon>Bacteria</taxon>
        <taxon>Bacillati</taxon>
        <taxon>Bacillota</taxon>
        <taxon>Bacilli</taxon>
        <taxon>Bacillales</taxon>
        <taxon>Bacillaceae</taxon>
        <taxon>Oceanobacillus</taxon>
    </lineage>
</organism>
<dbReference type="RefSeq" id="WP_188856624.1">
    <property type="nucleotide sequence ID" value="NZ_BMOS01000008.1"/>
</dbReference>
<feature type="transmembrane region" description="Helical" evidence="1">
    <location>
        <begin position="57"/>
        <end position="79"/>
    </location>
</feature>
<name>A0A917XVG6_9BACI</name>
<evidence type="ECO:0000313" key="3">
    <source>
        <dbReference type="Proteomes" id="UP000624041"/>
    </source>
</evidence>
<keyword evidence="1" id="KW-0812">Transmembrane</keyword>
<feature type="transmembrane region" description="Helical" evidence="1">
    <location>
        <begin position="91"/>
        <end position="109"/>
    </location>
</feature>
<feature type="transmembrane region" description="Helical" evidence="1">
    <location>
        <begin position="208"/>
        <end position="226"/>
    </location>
</feature>
<dbReference type="EMBL" id="BMOS01000008">
    <property type="protein sequence ID" value="GGN55518.1"/>
    <property type="molecule type" value="Genomic_DNA"/>
</dbReference>